<dbReference type="InterPro" id="IPR036322">
    <property type="entry name" value="WD40_repeat_dom_sf"/>
</dbReference>
<feature type="repeat" description="WD" evidence="6">
    <location>
        <begin position="442"/>
        <end position="483"/>
    </location>
</feature>
<keyword evidence="4" id="KW-0539">Nucleus</keyword>
<dbReference type="Pfam" id="PF00400">
    <property type="entry name" value="WD40"/>
    <property type="match status" value="4"/>
</dbReference>
<accession>A0A0V1I0B7</accession>
<evidence type="ECO:0000256" key="4">
    <source>
        <dbReference type="ARBA" id="ARBA00023242"/>
    </source>
</evidence>
<evidence type="ECO:0000256" key="1">
    <source>
        <dbReference type="ARBA" id="ARBA00004123"/>
    </source>
</evidence>
<dbReference type="SUPFAM" id="SSF101908">
    <property type="entry name" value="Putative isomerase YbhE"/>
    <property type="match status" value="1"/>
</dbReference>
<name>A0A0V1I0B7_9BILA</name>
<dbReference type="CDD" id="cd00200">
    <property type="entry name" value="WD40"/>
    <property type="match status" value="1"/>
</dbReference>
<comment type="caution">
    <text evidence="7">The sequence shown here is derived from an EMBL/GenBank/DDBJ whole genome shotgun (WGS) entry which is preliminary data.</text>
</comment>
<evidence type="ECO:0000313" key="7">
    <source>
        <dbReference type="EMBL" id="KRZ15349.1"/>
    </source>
</evidence>
<dbReference type="InterPro" id="IPR019775">
    <property type="entry name" value="WD40_repeat_CS"/>
</dbReference>
<dbReference type="InterPro" id="IPR015943">
    <property type="entry name" value="WD40/YVTN_repeat-like_dom_sf"/>
</dbReference>
<dbReference type="OrthoDB" id="5916261at2759"/>
<keyword evidence="2 6" id="KW-0853">WD repeat</keyword>
<evidence type="ECO:0000313" key="8">
    <source>
        <dbReference type="Proteomes" id="UP000055024"/>
    </source>
</evidence>
<keyword evidence="8" id="KW-1185">Reference proteome</keyword>
<proteinExistence type="inferred from homology"/>
<dbReference type="Gene3D" id="2.130.10.10">
    <property type="entry name" value="YVTN repeat-like/Quinoprotein amine dehydrogenase"/>
    <property type="match status" value="1"/>
</dbReference>
<dbReference type="GO" id="GO:0006357">
    <property type="term" value="P:regulation of transcription by RNA polymerase II"/>
    <property type="evidence" value="ECO:0007669"/>
    <property type="project" value="TreeGrafter"/>
</dbReference>
<dbReference type="InterPro" id="IPR020472">
    <property type="entry name" value="WD40_PAC1"/>
</dbReference>
<dbReference type="Proteomes" id="UP000055024">
    <property type="component" value="Unassembled WGS sequence"/>
</dbReference>
<keyword evidence="3" id="KW-0677">Repeat</keyword>
<dbReference type="GO" id="GO:0003714">
    <property type="term" value="F:transcription corepressor activity"/>
    <property type="evidence" value="ECO:0007669"/>
    <property type="project" value="InterPro"/>
</dbReference>
<evidence type="ECO:0000256" key="6">
    <source>
        <dbReference type="PROSITE-ProRule" id="PRU00221"/>
    </source>
</evidence>
<dbReference type="PANTHER" id="PTHR22846">
    <property type="entry name" value="WD40 REPEAT PROTEIN"/>
    <property type="match status" value="1"/>
</dbReference>
<sequence length="521" mass="58650">METDETSVPAPVVVHSRRRIPTLRMPSPIRVEDLHYIVWRFLKDTGQHTIANQFECESQVLCSMLDSELPYVCFGSLEILLDALYKKCVQDGDIEESGSLLELVPARVYYPSEIVLSPDTDSSGSDSPSDHMLQITGVRPIKMCKWGIKVLKILSKVGHNADVSNCAWNPKEDFLLTGSVDKVVHLWNLENDVTNIDENCILASLDLTTLQVTDCRHLLPNLTFVAWSPDGETAASVGLAGQFCIWKRDGSFLFTCTHPSHPIILLKWSTDGKHLLTASSNGVSMRLIYLGYKILQEHCNVIVIWTASTGEMYADYGPFSTSVTDADWKDDSTFSVCFDNGTLFHCSPTDPFVMSTFEGHQMRVNMIRWDPAGKLLASCSDDRLVRIWRLNSQTYDFSLCGHTAEVDVLCWHDTDRAILASGSSDQSVRVWNVCRGENLYFFCFHTSPICMLEFRPGSDILASTGLDNRIMLWNVKVGGLLKEIENDDQKRIYDLAWNRNGEKLAIVKEDGLIEVFYVESD</sequence>
<dbReference type="PRINTS" id="PR00320">
    <property type="entry name" value="GPROTEINBRPT"/>
</dbReference>
<dbReference type="SMART" id="SM00320">
    <property type="entry name" value="WD40"/>
    <property type="match status" value="7"/>
</dbReference>
<dbReference type="PANTHER" id="PTHR22846:SF2">
    <property type="entry name" value="F-BOX-LIKE_WD REPEAT-CONTAINING PROTEIN EBI"/>
    <property type="match status" value="1"/>
</dbReference>
<dbReference type="InterPro" id="IPR001680">
    <property type="entry name" value="WD40_rpt"/>
</dbReference>
<feature type="repeat" description="WD" evidence="6">
    <location>
        <begin position="399"/>
        <end position="441"/>
    </location>
</feature>
<dbReference type="SUPFAM" id="SSF50978">
    <property type="entry name" value="WD40 repeat-like"/>
    <property type="match status" value="1"/>
</dbReference>
<organism evidence="7 8">
    <name type="scientific">Trichinella zimbabwensis</name>
    <dbReference type="NCBI Taxonomy" id="268475"/>
    <lineage>
        <taxon>Eukaryota</taxon>
        <taxon>Metazoa</taxon>
        <taxon>Ecdysozoa</taxon>
        <taxon>Nematoda</taxon>
        <taxon>Enoplea</taxon>
        <taxon>Dorylaimia</taxon>
        <taxon>Trichinellida</taxon>
        <taxon>Trichinellidae</taxon>
        <taxon>Trichinella</taxon>
    </lineage>
</organism>
<dbReference type="PROSITE" id="PS50294">
    <property type="entry name" value="WD_REPEATS_REGION"/>
    <property type="match status" value="4"/>
</dbReference>
<gene>
    <name evidence="7" type="primary">Tbl1x</name>
    <name evidence="7" type="ORF">T11_15056</name>
</gene>
<dbReference type="EMBL" id="JYDP01000018">
    <property type="protein sequence ID" value="KRZ15349.1"/>
    <property type="molecule type" value="Genomic_DNA"/>
</dbReference>
<reference evidence="7 8" key="1">
    <citation type="submission" date="2015-01" db="EMBL/GenBank/DDBJ databases">
        <title>Evolution of Trichinella species and genotypes.</title>
        <authorList>
            <person name="Korhonen P.K."/>
            <person name="Edoardo P."/>
            <person name="Giuseppe L.R."/>
            <person name="Gasser R.B."/>
        </authorList>
    </citation>
    <scope>NUCLEOTIDE SEQUENCE [LARGE SCALE GENOMIC DNA]</scope>
    <source>
        <strain evidence="7">ISS1029</strain>
    </source>
</reference>
<comment type="subcellular location">
    <subcellularLocation>
        <location evidence="1">Nucleus</location>
    </subcellularLocation>
</comment>
<dbReference type="STRING" id="268475.A0A0V1I0B7"/>
<comment type="similarity">
    <text evidence="5">Belongs to the WD repeat EBI family.</text>
</comment>
<dbReference type="AlphaFoldDB" id="A0A0V1I0B7"/>
<evidence type="ECO:0000256" key="3">
    <source>
        <dbReference type="ARBA" id="ARBA00022737"/>
    </source>
</evidence>
<evidence type="ECO:0000256" key="5">
    <source>
        <dbReference type="ARBA" id="ARBA00025741"/>
    </source>
</evidence>
<feature type="repeat" description="WD" evidence="6">
    <location>
        <begin position="156"/>
        <end position="191"/>
    </location>
</feature>
<dbReference type="GO" id="GO:0000118">
    <property type="term" value="C:histone deacetylase complex"/>
    <property type="evidence" value="ECO:0007669"/>
    <property type="project" value="TreeGrafter"/>
</dbReference>
<evidence type="ECO:0000256" key="2">
    <source>
        <dbReference type="ARBA" id="ARBA00022574"/>
    </source>
</evidence>
<protein>
    <submittedName>
        <fullName evidence="7">F-box-like/WD repeat-containing protein TBL1X</fullName>
    </submittedName>
</protein>
<feature type="repeat" description="WD" evidence="6">
    <location>
        <begin position="357"/>
        <end position="398"/>
    </location>
</feature>
<dbReference type="PROSITE" id="PS00678">
    <property type="entry name" value="WD_REPEATS_1"/>
    <property type="match status" value="3"/>
</dbReference>
<dbReference type="PROSITE" id="PS50082">
    <property type="entry name" value="WD_REPEATS_2"/>
    <property type="match status" value="4"/>
</dbReference>
<dbReference type="InterPro" id="IPR045183">
    <property type="entry name" value="Ebi-like"/>
</dbReference>